<dbReference type="Pfam" id="PF12796">
    <property type="entry name" value="Ank_2"/>
    <property type="match status" value="4"/>
</dbReference>
<dbReference type="GO" id="GO:0000976">
    <property type="term" value="F:transcription cis-regulatory region binding"/>
    <property type="evidence" value="ECO:0007669"/>
    <property type="project" value="TreeGrafter"/>
</dbReference>
<name>A0A382IGB3_9ZZZZ</name>
<evidence type="ECO:0000256" key="2">
    <source>
        <dbReference type="ARBA" id="ARBA00023043"/>
    </source>
</evidence>
<keyword evidence="2" id="KW-0040">ANK repeat</keyword>
<dbReference type="PRINTS" id="PR01415">
    <property type="entry name" value="ANKYRIN"/>
</dbReference>
<dbReference type="GO" id="GO:0005634">
    <property type="term" value="C:nucleus"/>
    <property type="evidence" value="ECO:0007669"/>
    <property type="project" value="TreeGrafter"/>
</dbReference>
<sequence>MKNILITTIAAVVLVGCGESQQSAPSSETKPVAEAAKVEPAIPKARNISIYDAARKGNIEAVKQHLAAGVDVNVKMKNILGTTPLHEAVRKNRKEIVELLIAEGANVNARDGSGETALYQAAHRGYLELCKLLINNGADLNISTSKITMGHSPLYFAIRNRHADVAELLITSGADVNIKNGFGESPMDMAVHAKLQNIVNLLIEHGAETSALKDTEKTTEESKKPLTSIWKGATSGNIQVVTQHLNAGVDVNAQNTDGETPLLEATYGGHKNIVELLISKGADVNMKDDLGFTPVQWAAREGHKEIVELLISKGANLNARDRLIGATTLHYAAVNGHKEIVKILIKNAADFNSKDMAGQTPLNFAIDEGMDEIADLLRKHGGKTGKELKADSGKTGDEIKTPTISIWRDAEKGDIEAVKLHLDNGVDV</sequence>
<accession>A0A382IGB3</accession>
<dbReference type="InterPro" id="IPR036770">
    <property type="entry name" value="Ankyrin_rpt-contain_sf"/>
</dbReference>
<keyword evidence="1" id="KW-0677">Repeat</keyword>
<evidence type="ECO:0000313" key="3">
    <source>
        <dbReference type="EMBL" id="SVB98754.1"/>
    </source>
</evidence>
<organism evidence="3">
    <name type="scientific">marine metagenome</name>
    <dbReference type="NCBI Taxonomy" id="408172"/>
    <lineage>
        <taxon>unclassified sequences</taxon>
        <taxon>metagenomes</taxon>
        <taxon>ecological metagenomes</taxon>
    </lineage>
</organism>
<dbReference type="PROSITE" id="PS51257">
    <property type="entry name" value="PROKAR_LIPOPROTEIN"/>
    <property type="match status" value="1"/>
</dbReference>
<feature type="non-terminal residue" evidence="3">
    <location>
        <position position="428"/>
    </location>
</feature>
<dbReference type="AlphaFoldDB" id="A0A382IGB3"/>
<dbReference type="PANTHER" id="PTHR24193">
    <property type="entry name" value="ANKYRIN REPEAT PROTEIN"/>
    <property type="match status" value="1"/>
</dbReference>
<protein>
    <submittedName>
        <fullName evidence="3">Uncharacterized protein</fullName>
    </submittedName>
</protein>
<dbReference type="GO" id="GO:0045944">
    <property type="term" value="P:positive regulation of transcription by RNA polymerase II"/>
    <property type="evidence" value="ECO:0007669"/>
    <property type="project" value="TreeGrafter"/>
</dbReference>
<dbReference type="InterPro" id="IPR002110">
    <property type="entry name" value="Ankyrin_rpt"/>
</dbReference>
<dbReference type="SMART" id="SM00248">
    <property type="entry name" value="ANK"/>
    <property type="match status" value="9"/>
</dbReference>
<dbReference type="InterPro" id="IPR050663">
    <property type="entry name" value="Ankyrin-SOCS_Box"/>
</dbReference>
<dbReference type="SUPFAM" id="SSF48403">
    <property type="entry name" value="Ankyrin repeat"/>
    <property type="match status" value="1"/>
</dbReference>
<dbReference type="PROSITE" id="PS50297">
    <property type="entry name" value="ANK_REP_REGION"/>
    <property type="match status" value="7"/>
</dbReference>
<reference evidence="3" key="1">
    <citation type="submission" date="2018-05" db="EMBL/GenBank/DDBJ databases">
        <authorList>
            <person name="Lanie J.A."/>
            <person name="Ng W.-L."/>
            <person name="Kazmierczak K.M."/>
            <person name="Andrzejewski T.M."/>
            <person name="Davidsen T.M."/>
            <person name="Wayne K.J."/>
            <person name="Tettelin H."/>
            <person name="Glass J.I."/>
            <person name="Rusch D."/>
            <person name="Podicherti R."/>
            <person name="Tsui H.-C.T."/>
            <person name="Winkler M.E."/>
        </authorList>
    </citation>
    <scope>NUCLEOTIDE SEQUENCE</scope>
</reference>
<proteinExistence type="predicted"/>
<gene>
    <name evidence="3" type="ORF">METZ01_LOCUS251608</name>
</gene>
<evidence type="ECO:0000256" key="1">
    <source>
        <dbReference type="ARBA" id="ARBA00022737"/>
    </source>
</evidence>
<dbReference type="Gene3D" id="1.25.40.20">
    <property type="entry name" value="Ankyrin repeat-containing domain"/>
    <property type="match status" value="2"/>
</dbReference>
<dbReference type="PROSITE" id="PS50088">
    <property type="entry name" value="ANK_REPEAT"/>
    <property type="match status" value="7"/>
</dbReference>
<dbReference type="PANTHER" id="PTHR24193:SF121">
    <property type="entry name" value="ADA2A-CONTAINING COMPLEX COMPONENT 3, ISOFORM D"/>
    <property type="match status" value="1"/>
</dbReference>
<dbReference type="EMBL" id="UINC01067258">
    <property type="protein sequence ID" value="SVB98754.1"/>
    <property type="molecule type" value="Genomic_DNA"/>
</dbReference>